<dbReference type="PANTHER" id="PTHR10655">
    <property type="entry name" value="LYSOPHOSPHOLIPASE-RELATED"/>
    <property type="match status" value="1"/>
</dbReference>
<evidence type="ECO:0000256" key="2">
    <source>
        <dbReference type="ARBA" id="ARBA00022801"/>
    </source>
</evidence>
<sequence length="222" mass="24108">MQTQQLSLVHLVRPAMQASGDGLAPPLLVLVHGYGSNEQDLMALAGYFDPRFLIVSVRAPRTLGQGSYAWFDLEFSPEGIKADPEQMAEGLSMLTAFLKELPDAYAHDPNRVLIGGFSQGAILSIGVLLHQPQSVGGVIALSGRLWPGGLEIADRGALAGKPILVTHGIYDTVLPIANGREIQSALSQLPVELTYREYPMAHEINQDALRDVLAWLGTWMRQ</sequence>
<dbReference type="OrthoDB" id="9795555at2"/>
<dbReference type="InterPro" id="IPR050565">
    <property type="entry name" value="LYPA1-2/EST-like"/>
</dbReference>
<dbReference type="InterPro" id="IPR029058">
    <property type="entry name" value="AB_hydrolase_fold"/>
</dbReference>
<keyword evidence="4" id="KW-1185">Reference proteome</keyword>
<proteinExistence type="inferred from homology"/>
<comment type="similarity">
    <text evidence="1">Belongs to the AB hydrolase superfamily. AB hydrolase 2 family.</text>
</comment>
<dbReference type="InterPro" id="IPR003140">
    <property type="entry name" value="PLipase/COase/thioEstase"/>
</dbReference>
<dbReference type="AlphaFoldDB" id="A0A402D1T3"/>
<dbReference type="PANTHER" id="PTHR10655:SF17">
    <property type="entry name" value="LYSOPHOSPHOLIPASE-LIKE PROTEIN 1"/>
    <property type="match status" value="1"/>
</dbReference>
<evidence type="ECO:0000313" key="3">
    <source>
        <dbReference type="EMBL" id="BDI30051.1"/>
    </source>
</evidence>
<organism evidence="3 4">
    <name type="scientific">Capsulimonas corticalis</name>
    <dbReference type="NCBI Taxonomy" id="2219043"/>
    <lineage>
        <taxon>Bacteria</taxon>
        <taxon>Bacillati</taxon>
        <taxon>Armatimonadota</taxon>
        <taxon>Armatimonadia</taxon>
        <taxon>Capsulimonadales</taxon>
        <taxon>Capsulimonadaceae</taxon>
        <taxon>Capsulimonas</taxon>
    </lineage>
</organism>
<dbReference type="Proteomes" id="UP000287394">
    <property type="component" value="Chromosome"/>
</dbReference>
<dbReference type="Pfam" id="PF02230">
    <property type="entry name" value="Abhydrolase_2"/>
    <property type="match status" value="1"/>
</dbReference>
<dbReference type="Gene3D" id="3.40.50.1820">
    <property type="entry name" value="alpha/beta hydrolase"/>
    <property type="match status" value="1"/>
</dbReference>
<keyword evidence="2" id="KW-0378">Hydrolase</keyword>
<protein>
    <submittedName>
        <fullName evidence="3">Phospholipase</fullName>
    </submittedName>
</protein>
<gene>
    <name evidence="3" type="ORF">CCAX7_21020</name>
</gene>
<dbReference type="KEGG" id="ccot:CCAX7_21020"/>
<evidence type="ECO:0000313" key="4">
    <source>
        <dbReference type="Proteomes" id="UP000287394"/>
    </source>
</evidence>
<dbReference type="GO" id="GO:0016787">
    <property type="term" value="F:hydrolase activity"/>
    <property type="evidence" value="ECO:0007669"/>
    <property type="project" value="UniProtKB-KW"/>
</dbReference>
<dbReference type="RefSeq" id="WP_119323506.1">
    <property type="nucleotide sequence ID" value="NZ_AP025739.1"/>
</dbReference>
<accession>A0A402D1T3</accession>
<name>A0A402D1T3_9BACT</name>
<dbReference type="EMBL" id="AP025739">
    <property type="protein sequence ID" value="BDI30051.1"/>
    <property type="molecule type" value="Genomic_DNA"/>
</dbReference>
<evidence type="ECO:0000256" key="1">
    <source>
        <dbReference type="ARBA" id="ARBA00006499"/>
    </source>
</evidence>
<dbReference type="SUPFAM" id="SSF53474">
    <property type="entry name" value="alpha/beta-Hydrolases"/>
    <property type="match status" value="1"/>
</dbReference>
<reference evidence="3 4" key="1">
    <citation type="journal article" date="2019" name="Int. J. Syst. Evol. Microbiol.">
        <title>Capsulimonas corticalis gen. nov., sp. nov., an aerobic capsulated bacterium, of a novel bacterial order, Capsulimonadales ord. nov., of the class Armatimonadia of the phylum Armatimonadetes.</title>
        <authorList>
            <person name="Li J."/>
            <person name="Kudo C."/>
            <person name="Tonouchi A."/>
        </authorList>
    </citation>
    <scope>NUCLEOTIDE SEQUENCE [LARGE SCALE GENOMIC DNA]</scope>
    <source>
        <strain evidence="3 4">AX-7</strain>
    </source>
</reference>